<dbReference type="InterPro" id="IPR051257">
    <property type="entry name" value="Diverse_CBS-Domain"/>
</dbReference>
<dbReference type="PROSITE" id="PS51371">
    <property type="entry name" value="CBS"/>
    <property type="match status" value="2"/>
</dbReference>
<dbReference type="Proteomes" id="UP000435187">
    <property type="component" value="Unassembled WGS sequence"/>
</dbReference>
<gene>
    <name evidence="5" type="ORF">GH885_18130</name>
</gene>
<dbReference type="RefSeq" id="WP_153836735.1">
    <property type="nucleotide sequence ID" value="NZ_WJEE01000055.1"/>
</dbReference>
<dbReference type="PANTHER" id="PTHR43080:SF2">
    <property type="entry name" value="CBS DOMAIN-CONTAINING PROTEIN"/>
    <property type="match status" value="1"/>
</dbReference>
<dbReference type="InterPro" id="IPR002912">
    <property type="entry name" value="ACT_dom"/>
</dbReference>
<proteinExistence type="predicted"/>
<keyword evidence="1 2" id="KW-0129">CBS domain</keyword>
<dbReference type="Pfam" id="PF01842">
    <property type="entry name" value="ACT"/>
    <property type="match status" value="1"/>
</dbReference>
<sequence length="216" mass="25049">MLVKDIMKKEIVTLSPDATVSDALQLLQQHNIRHIPVINQEKRVLGIVSDRDVRDASPSILDDEINKEVLSRSIQDIMSKPVVTTHPYEFFEEVATIFYQREFACLPVVKNHQLVGMITEKDMLYAFIQLTGTHSPSTQLEIKVPDRIGVLSDVCQYFTNRNIKIVSVYSYPDPIEPEYKVLVFRIQTMNPMPVVNDFQQTEYQILYPYREDQDEI</sequence>
<evidence type="ECO:0000313" key="5">
    <source>
        <dbReference type="EMBL" id="MRI68229.1"/>
    </source>
</evidence>
<evidence type="ECO:0000256" key="2">
    <source>
        <dbReference type="PROSITE-ProRule" id="PRU00703"/>
    </source>
</evidence>
<comment type="caution">
    <text evidence="5">The sequence shown here is derived from an EMBL/GenBank/DDBJ whole genome shotgun (WGS) entry which is preliminary data.</text>
</comment>
<evidence type="ECO:0000259" key="3">
    <source>
        <dbReference type="PROSITE" id="PS51371"/>
    </source>
</evidence>
<dbReference type="InterPro" id="IPR046342">
    <property type="entry name" value="CBS_dom_sf"/>
</dbReference>
<dbReference type="CDD" id="cd04584">
    <property type="entry name" value="CBS_pair_AcuB_like"/>
    <property type="match status" value="1"/>
</dbReference>
<reference evidence="5 6" key="1">
    <citation type="submission" date="2019-10" db="EMBL/GenBank/DDBJ databases">
        <title>Gracilibacillus salitolerans sp. nov., a moderate halophile isolated from a saline soil in northwest China.</title>
        <authorList>
            <person name="Gan L."/>
        </authorList>
    </citation>
    <scope>NUCLEOTIDE SEQUENCE [LARGE SCALE GENOMIC DNA]</scope>
    <source>
        <strain evidence="5 6">TP2-8</strain>
    </source>
</reference>
<dbReference type="Pfam" id="PF00571">
    <property type="entry name" value="CBS"/>
    <property type="match status" value="2"/>
</dbReference>
<feature type="domain" description="CBS" evidence="3">
    <location>
        <begin position="78"/>
        <end position="137"/>
    </location>
</feature>
<evidence type="ECO:0000256" key="1">
    <source>
        <dbReference type="ARBA" id="ARBA00023122"/>
    </source>
</evidence>
<dbReference type="PANTHER" id="PTHR43080">
    <property type="entry name" value="CBS DOMAIN-CONTAINING PROTEIN CBSX3, MITOCHONDRIAL"/>
    <property type="match status" value="1"/>
</dbReference>
<dbReference type="SUPFAM" id="SSF54631">
    <property type="entry name" value="CBS-domain pair"/>
    <property type="match status" value="1"/>
</dbReference>
<dbReference type="SMART" id="SM00116">
    <property type="entry name" value="CBS"/>
    <property type="match status" value="2"/>
</dbReference>
<keyword evidence="6" id="KW-1185">Reference proteome</keyword>
<dbReference type="EMBL" id="WJEE01000055">
    <property type="protein sequence ID" value="MRI68229.1"/>
    <property type="molecule type" value="Genomic_DNA"/>
</dbReference>
<dbReference type="InterPro" id="IPR045865">
    <property type="entry name" value="ACT-like_dom_sf"/>
</dbReference>
<dbReference type="InterPro" id="IPR000644">
    <property type="entry name" value="CBS_dom"/>
</dbReference>
<organism evidence="5 6">
    <name type="scientific">Gracilibacillus thailandensis</name>
    <dbReference type="NCBI Taxonomy" id="563735"/>
    <lineage>
        <taxon>Bacteria</taxon>
        <taxon>Bacillati</taxon>
        <taxon>Bacillota</taxon>
        <taxon>Bacilli</taxon>
        <taxon>Bacillales</taxon>
        <taxon>Bacillaceae</taxon>
        <taxon>Gracilibacillus</taxon>
    </lineage>
</organism>
<accession>A0A6N7R4S9</accession>
<feature type="domain" description="CBS" evidence="3">
    <location>
        <begin position="7"/>
        <end position="64"/>
    </location>
</feature>
<evidence type="ECO:0000259" key="4">
    <source>
        <dbReference type="PROSITE" id="PS51671"/>
    </source>
</evidence>
<feature type="domain" description="ACT" evidence="4">
    <location>
        <begin position="139"/>
        <end position="216"/>
    </location>
</feature>
<dbReference type="AlphaFoldDB" id="A0A6N7R4S9"/>
<dbReference type="Gene3D" id="3.10.580.10">
    <property type="entry name" value="CBS-domain"/>
    <property type="match status" value="1"/>
</dbReference>
<evidence type="ECO:0000313" key="6">
    <source>
        <dbReference type="Proteomes" id="UP000435187"/>
    </source>
</evidence>
<dbReference type="PROSITE" id="PS51671">
    <property type="entry name" value="ACT"/>
    <property type="match status" value="1"/>
</dbReference>
<protein>
    <submittedName>
        <fullName evidence="5">CBS domain-containing protein</fullName>
    </submittedName>
</protein>
<name>A0A6N7R4S9_9BACI</name>
<dbReference type="SUPFAM" id="SSF55021">
    <property type="entry name" value="ACT-like"/>
    <property type="match status" value="1"/>
</dbReference>